<sequence length="182" mass="20726">MLDEGEYRCEAVSEKCNNGNQTTFISVHYKPKNVTLKITRTNVCIESAVTFKCEARANPEVEYYQLYENSALIANESKYGIWNKKMSKEGEFSYTCEAKNLIGIWKSSSVNVTVSAHPTILSINNPSAFEGSDSTLFCNVSGFSTTVSWKNVRSKEERRARNWIFRNITRFDNGNYTCYANN</sequence>
<accession>A0AAU9XU09</accession>
<dbReference type="Pfam" id="PF13927">
    <property type="entry name" value="Ig_3"/>
    <property type="match status" value="1"/>
</dbReference>
<evidence type="ECO:0000313" key="3">
    <source>
        <dbReference type="Proteomes" id="UP001159428"/>
    </source>
</evidence>
<dbReference type="Pfam" id="PF13895">
    <property type="entry name" value="Ig_2"/>
    <property type="match status" value="1"/>
</dbReference>
<dbReference type="AlphaFoldDB" id="A0AAU9XU09"/>
<dbReference type="Proteomes" id="UP001159428">
    <property type="component" value="Unassembled WGS sequence"/>
</dbReference>
<dbReference type="PROSITE" id="PS50835">
    <property type="entry name" value="IG_LIKE"/>
    <property type="match status" value="1"/>
</dbReference>
<dbReference type="InterPro" id="IPR036179">
    <property type="entry name" value="Ig-like_dom_sf"/>
</dbReference>
<feature type="non-terminal residue" evidence="2">
    <location>
        <position position="182"/>
    </location>
</feature>
<organism evidence="2 3">
    <name type="scientific">Pocillopora meandrina</name>
    <dbReference type="NCBI Taxonomy" id="46732"/>
    <lineage>
        <taxon>Eukaryota</taxon>
        <taxon>Metazoa</taxon>
        <taxon>Cnidaria</taxon>
        <taxon>Anthozoa</taxon>
        <taxon>Hexacorallia</taxon>
        <taxon>Scleractinia</taxon>
        <taxon>Astrocoeniina</taxon>
        <taxon>Pocilloporidae</taxon>
        <taxon>Pocillopora</taxon>
    </lineage>
</organism>
<feature type="domain" description="Ig-like" evidence="1">
    <location>
        <begin position="118"/>
        <end position="182"/>
    </location>
</feature>
<dbReference type="PANTHER" id="PTHR46013:SF7">
    <property type="entry name" value="IG-LIKE DOMAIN-CONTAINING PROTEIN"/>
    <property type="match status" value="1"/>
</dbReference>
<dbReference type="InterPro" id="IPR013783">
    <property type="entry name" value="Ig-like_fold"/>
</dbReference>
<dbReference type="InterPro" id="IPR007110">
    <property type="entry name" value="Ig-like_dom"/>
</dbReference>
<name>A0AAU9XU09_9CNID</name>
<proteinExistence type="predicted"/>
<dbReference type="Gene3D" id="2.60.40.10">
    <property type="entry name" value="Immunoglobulins"/>
    <property type="match status" value="2"/>
</dbReference>
<evidence type="ECO:0000259" key="1">
    <source>
        <dbReference type="PROSITE" id="PS50835"/>
    </source>
</evidence>
<dbReference type="SUPFAM" id="SSF48726">
    <property type="entry name" value="Immunoglobulin"/>
    <property type="match status" value="2"/>
</dbReference>
<dbReference type="EMBL" id="CALNXJ010000069">
    <property type="protein sequence ID" value="CAH3158846.1"/>
    <property type="molecule type" value="Genomic_DNA"/>
</dbReference>
<evidence type="ECO:0000313" key="2">
    <source>
        <dbReference type="EMBL" id="CAH3158846.1"/>
    </source>
</evidence>
<reference evidence="2 3" key="1">
    <citation type="submission" date="2022-05" db="EMBL/GenBank/DDBJ databases">
        <authorList>
            <consortium name="Genoscope - CEA"/>
            <person name="William W."/>
        </authorList>
    </citation>
    <scope>NUCLEOTIDE SEQUENCE [LARGE SCALE GENOMIC DNA]</scope>
</reference>
<protein>
    <recommendedName>
        <fullName evidence="1">Ig-like domain-containing protein</fullName>
    </recommendedName>
</protein>
<gene>
    <name evidence="2" type="ORF">PMEA_00030761</name>
</gene>
<keyword evidence="3" id="KW-1185">Reference proteome</keyword>
<dbReference type="PANTHER" id="PTHR46013">
    <property type="entry name" value="VASCULAR CELL ADHESION MOLECULE 1"/>
    <property type="match status" value="1"/>
</dbReference>
<comment type="caution">
    <text evidence="2">The sequence shown here is derived from an EMBL/GenBank/DDBJ whole genome shotgun (WGS) entry which is preliminary data.</text>
</comment>